<dbReference type="EMBL" id="CAEZZS010000001">
    <property type="protein sequence ID" value="CAB4766392.1"/>
    <property type="molecule type" value="Genomic_DNA"/>
</dbReference>
<dbReference type="PANTHER" id="PTHR43477:SF1">
    <property type="entry name" value="DIHYDROANTICAPSIN 7-DEHYDROGENASE"/>
    <property type="match status" value="1"/>
</dbReference>
<evidence type="ECO:0000313" key="3">
    <source>
        <dbReference type="EMBL" id="CAB4592736.1"/>
    </source>
</evidence>
<dbReference type="EMBL" id="CAEZUJ010000006">
    <property type="protein sequence ID" value="CAB4592736.1"/>
    <property type="molecule type" value="Genomic_DNA"/>
</dbReference>
<gene>
    <name evidence="3" type="ORF">UFOPK1811_00269</name>
    <name evidence="4" type="ORF">UFOPK2360_00047</name>
    <name evidence="5" type="ORF">UFOPK2659_00660</name>
    <name evidence="6" type="ORF">UFOPK2922_00047</name>
    <name evidence="7" type="ORF">UFOPK3306_00052</name>
    <name evidence="8" type="ORF">UFOPK4209_00249</name>
</gene>
<sequence>MDFVGKVVIVTGAAKGMGFGAAVKFANEGASVGLVDNDAATLATVEKNFLTSGKKVKAFPTDVSNAKDVEKMVAGVIAEFGALDVIANCAGIQTYGDAVETTEEIWDKTLDVNVKSMFLTAKYGVPHMRKRGGGAIVNISSVQSIGAQKQVVAYSTSKGAINALTRAMAMDFAVDKIRVNSVLPGSVDTPLLRFAAETHKGNKTVDEVVAEWGSSHPIGRMGTIEDIAELIVFLASDRALFITGSDYVIDGGLMAQIPVILPEK</sequence>
<dbReference type="PANTHER" id="PTHR43477">
    <property type="entry name" value="DIHYDROANTICAPSIN 7-DEHYDROGENASE"/>
    <property type="match status" value="1"/>
</dbReference>
<proteinExistence type="inferred from homology"/>
<dbReference type="PROSITE" id="PS00061">
    <property type="entry name" value="ADH_SHORT"/>
    <property type="match status" value="1"/>
</dbReference>
<dbReference type="GO" id="GO:0016491">
    <property type="term" value="F:oxidoreductase activity"/>
    <property type="evidence" value="ECO:0007669"/>
    <property type="project" value="UniProtKB-KW"/>
</dbReference>
<evidence type="ECO:0000313" key="7">
    <source>
        <dbReference type="EMBL" id="CAB4855373.1"/>
    </source>
</evidence>
<dbReference type="AlphaFoldDB" id="A0A6J6RIE8"/>
<dbReference type="EMBL" id="CAEZXH010000001">
    <property type="protein sequence ID" value="CAB4674144.1"/>
    <property type="molecule type" value="Genomic_DNA"/>
</dbReference>
<accession>A0A6J6RIE8</accession>
<dbReference type="PRINTS" id="PR00080">
    <property type="entry name" value="SDRFAMILY"/>
</dbReference>
<reference evidence="5" key="1">
    <citation type="submission" date="2020-05" db="EMBL/GenBank/DDBJ databases">
        <authorList>
            <person name="Chiriac C."/>
            <person name="Salcher M."/>
            <person name="Ghai R."/>
            <person name="Kavagutti S V."/>
        </authorList>
    </citation>
    <scope>NUCLEOTIDE SEQUENCE</scope>
</reference>
<dbReference type="EMBL" id="CAEZYJ010000080">
    <property type="protein sequence ID" value="CAB4721318.1"/>
    <property type="molecule type" value="Genomic_DNA"/>
</dbReference>
<dbReference type="EMBL" id="CAFBPY010000022">
    <property type="protein sequence ID" value="CAB5035045.1"/>
    <property type="molecule type" value="Genomic_DNA"/>
</dbReference>
<evidence type="ECO:0000313" key="5">
    <source>
        <dbReference type="EMBL" id="CAB4721318.1"/>
    </source>
</evidence>
<evidence type="ECO:0000256" key="2">
    <source>
        <dbReference type="ARBA" id="ARBA00023002"/>
    </source>
</evidence>
<evidence type="ECO:0000256" key="1">
    <source>
        <dbReference type="ARBA" id="ARBA00006484"/>
    </source>
</evidence>
<comment type="similarity">
    <text evidence="1">Belongs to the short-chain dehydrogenases/reductases (SDR) family.</text>
</comment>
<dbReference type="InterPro" id="IPR051122">
    <property type="entry name" value="SDR_DHRS6-like"/>
</dbReference>
<dbReference type="NCBIfam" id="NF005559">
    <property type="entry name" value="PRK07231.1"/>
    <property type="match status" value="1"/>
</dbReference>
<dbReference type="EMBL" id="CAFBLI010000002">
    <property type="protein sequence ID" value="CAB4855373.1"/>
    <property type="molecule type" value="Genomic_DNA"/>
</dbReference>
<evidence type="ECO:0000313" key="4">
    <source>
        <dbReference type="EMBL" id="CAB4674144.1"/>
    </source>
</evidence>
<keyword evidence="2" id="KW-0560">Oxidoreductase</keyword>
<evidence type="ECO:0000313" key="6">
    <source>
        <dbReference type="EMBL" id="CAB4766392.1"/>
    </source>
</evidence>
<dbReference type="InterPro" id="IPR020904">
    <property type="entry name" value="Sc_DH/Rdtase_CS"/>
</dbReference>
<dbReference type="CDD" id="cd05233">
    <property type="entry name" value="SDR_c"/>
    <property type="match status" value="1"/>
</dbReference>
<dbReference type="SUPFAM" id="SSF51735">
    <property type="entry name" value="NAD(P)-binding Rossmann-fold domains"/>
    <property type="match status" value="1"/>
</dbReference>
<organism evidence="5">
    <name type="scientific">freshwater metagenome</name>
    <dbReference type="NCBI Taxonomy" id="449393"/>
    <lineage>
        <taxon>unclassified sequences</taxon>
        <taxon>metagenomes</taxon>
        <taxon>ecological metagenomes</taxon>
    </lineage>
</organism>
<dbReference type="Pfam" id="PF13561">
    <property type="entry name" value="adh_short_C2"/>
    <property type="match status" value="1"/>
</dbReference>
<evidence type="ECO:0000313" key="8">
    <source>
        <dbReference type="EMBL" id="CAB5035045.1"/>
    </source>
</evidence>
<protein>
    <submittedName>
        <fullName evidence="5">Unannotated protein</fullName>
    </submittedName>
</protein>
<dbReference type="InterPro" id="IPR002347">
    <property type="entry name" value="SDR_fam"/>
</dbReference>
<dbReference type="Gene3D" id="3.40.50.720">
    <property type="entry name" value="NAD(P)-binding Rossmann-like Domain"/>
    <property type="match status" value="1"/>
</dbReference>
<dbReference type="PRINTS" id="PR00081">
    <property type="entry name" value="GDHRDH"/>
</dbReference>
<name>A0A6J6RIE8_9ZZZZ</name>
<dbReference type="InterPro" id="IPR036291">
    <property type="entry name" value="NAD(P)-bd_dom_sf"/>
</dbReference>
<dbReference type="FunFam" id="3.40.50.720:FF:000084">
    <property type="entry name" value="Short-chain dehydrogenase reductase"/>
    <property type="match status" value="1"/>
</dbReference>